<dbReference type="InterPro" id="IPR001093">
    <property type="entry name" value="IMP_DH_GMPRt"/>
</dbReference>
<dbReference type="SMART" id="SM00116">
    <property type="entry name" value="CBS"/>
    <property type="match status" value="2"/>
</dbReference>
<evidence type="ECO:0000256" key="5">
    <source>
        <dbReference type="PIRSR" id="PIRSR000130-4"/>
    </source>
</evidence>
<protein>
    <submittedName>
        <fullName evidence="9">IMP dehydrogenase</fullName>
    </submittedName>
</protein>
<keyword evidence="5" id="KW-0630">Potassium</keyword>
<evidence type="ECO:0000313" key="9">
    <source>
        <dbReference type="EMBL" id="OGF31904.1"/>
    </source>
</evidence>
<keyword evidence="2 6" id="KW-0129">CBS domain</keyword>
<dbReference type="FunFam" id="3.20.20.70:FF:000424">
    <property type="entry name" value="Inosine-5'-monophosphate dehydrogenase 2"/>
    <property type="match status" value="1"/>
</dbReference>
<dbReference type="AlphaFoldDB" id="A0A1F5SYW1"/>
<gene>
    <name evidence="9" type="ORF">A2478_05495</name>
</gene>
<evidence type="ECO:0000256" key="6">
    <source>
        <dbReference type="PROSITE-ProRule" id="PRU00703"/>
    </source>
</evidence>
<dbReference type="CDD" id="cd00381">
    <property type="entry name" value="IMPDH"/>
    <property type="match status" value="1"/>
</dbReference>
<dbReference type="PANTHER" id="PTHR11911">
    <property type="entry name" value="INOSINE-5-MONOPHOSPHATE DEHYDROGENASE RELATED"/>
    <property type="match status" value="1"/>
</dbReference>
<dbReference type="GO" id="GO:0003938">
    <property type="term" value="F:IMP dehydrogenase activity"/>
    <property type="evidence" value="ECO:0007669"/>
    <property type="project" value="InterPro"/>
</dbReference>
<keyword evidence="4" id="KW-0520">NAD</keyword>
<dbReference type="InterPro" id="IPR005990">
    <property type="entry name" value="IMP_DH"/>
</dbReference>
<dbReference type="InterPro" id="IPR046342">
    <property type="entry name" value="CBS_dom_sf"/>
</dbReference>
<sequence length="475" mass="51852">MEKIRTGYTYADVLLVPKKTPLNSRSEADVKTFFTKNIPLNIPLVSSNMATVTEHEMAISLAREGGLGIIHQFNTIEEQVEEVKKVKKSTSFVVDHPVTCNSNIDLQSALGIMSTHNITSLIVVDGIEVIGILTARDYQFETNMQKLVSSMMTPRERLITAEYGISFEDAKEILKKNRVEKLPLLENNQLKGLITTIDIKKHEAWPSSSRDSLGRLMVGAAVGVKDCLERARALVNAGVDVLVLDIAHAHSDLTIEKLKELKSNFPIDVVAGNIATADAAKDLILAGADGLKVGIGPSPVCTTRIISGSGVPQLTAIMDVVRVAKEYNIPVSADGGIKYSGDLSKAIAAGASTGYCGSIFSGTTESPGIIMFKDGRRYKRYMGSASYENNHERKENLDGKRYKQKLDIHVEGVSNLVEYKGPVSDIIQSMIKGLRSGISYCGARNIREMQINAEFIRITSAGWEESKSRGMKLSE</sequence>
<dbReference type="InterPro" id="IPR000644">
    <property type="entry name" value="CBS_dom"/>
</dbReference>
<name>A0A1F5SYW1_9BACT</name>
<feature type="domain" description="CBS" evidence="8">
    <location>
        <begin position="152"/>
        <end position="212"/>
    </location>
</feature>
<dbReference type="STRING" id="1798002.A2478_05495"/>
<evidence type="ECO:0000256" key="1">
    <source>
        <dbReference type="ARBA" id="ARBA00023002"/>
    </source>
</evidence>
<evidence type="ECO:0000256" key="3">
    <source>
        <dbReference type="PIRSR" id="PIRSR000130-1"/>
    </source>
</evidence>
<comment type="caution">
    <text evidence="9">The sequence shown here is derived from an EMBL/GenBank/DDBJ whole genome shotgun (WGS) entry which is preliminary data.</text>
</comment>
<feature type="active site" description="Thioimidate intermediate" evidence="3">
    <location>
        <position position="301"/>
    </location>
</feature>
<feature type="binding site" evidence="4">
    <location>
        <begin position="294"/>
        <end position="296"/>
    </location>
    <ligand>
        <name>NAD(+)</name>
        <dbReference type="ChEBI" id="CHEBI:57540"/>
    </ligand>
</feature>
<dbReference type="GO" id="GO:0005737">
    <property type="term" value="C:cytoplasm"/>
    <property type="evidence" value="ECO:0007669"/>
    <property type="project" value="TreeGrafter"/>
</dbReference>
<dbReference type="SUPFAM" id="SSF51412">
    <property type="entry name" value="Inosine monophosphate dehydrogenase (IMPDH)"/>
    <property type="match status" value="1"/>
</dbReference>
<feature type="binding site" description="in other chain" evidence="5">
    <location>
        <position position="301"/>
    </location>
    <ligand>
        <name>K(+)</name>
        <dbReference type="ChEBI" id="CHEBI:29103"/>
        <note>ligand shared between two tetrameric partners</note>
    </ligand>
</feature>
<organism evidence="9 10">
    <name type="scientific">Candidatus Falkowbacteria bacterium RIFOXYC2_FULL_36_12</name>
    <dbReference type="NCBI Taxonomy" id="1798002"/>
    <lineage>
        <taxon>Bacteria</taxon>
        <taxon>Candidatus Falkowiibacteriota</taxon>
    </lineage>
</organism>
<dbReference type="Gene3D" id="3.20.20.70">
    <property type="entry name" value="Aldolase class I"/>
    <property type="match status" value="1"/>
</dbReference>
<accession>A0A1F5SYW1</accession>
<dbReference type="PIRSF" id="PIRSF000130">
    <property type="entry name" value="IMPDH"/>
    <property type="match status" value="1"/>
</dbReference>
<dbReference type="NCBIfam" id="TIGR01302">
    <property type="entry name" value="IMP_dehydrog"/>
    <property type="match status" value="1"/>
</dbReference>
<dbReference type="Proteomes" id="UP000179001">
    <property type="component" value="Unassembled WGS sequence"/>
</dbReference>
<feature type="binding site" description="in other chain" evidence="5">
    <location>
        <position position="296"/>
    </location>
    <ligand>
        <name>K(+)</name>
        <dbReference type="ChEBI" id="CHEBI:29103"/>
        <note>ligand shared between two tetrameric partners</note>
    </ligand>
</feature>
<dbReference type="InterPro" id="IPR013785">
    <property type="entry name" value="Aldolase_TIM"/>
</dbReference>
<dbReference type="GO" id="GO:0006183">
    <property type="term" value="P:GTP biosynthetic process"/>
    <property type="evidence" value="ECO:0007669"/>
    <property type="project" value="TreeGrafter"/>
</dbReference>
<comment type="similarity">
    <text evidence="7">Belongs to the IMPDH/GMPR family.</text>
</comment>
<dbReference type="CDD" id="cd04601">
    <property type="entry name" value="CBS_pair_IMPDH"/>
    <property type="match status" value="1"/>
</dbReference>
<dbReference type="PROSITE" id="PS51371">
    <property type="entry name" value="CBS"/>
    <property type="match status" value="2"/>
</dbReference>
<evidence type="ECO:0000256" key="7">
    <source>
        <dbReference type="RuleBase" id="RU003927"/>
    </source>
</evidence>
<evidence type="ECO:0000259" key="8">
    <source>
        <dbReference type="PROSITE" id="PS51371"/>
    </source>
</evidence>
<feature type="binding site" evidence="4">
    <location>
        <begin position="245"/>
        <end position="247"/>
    </location>
    <ligand>
        <name>NAD(+)</name>
        <dbReference type="ChEBI" id="CHEBI:57540"/>
    </ligand>
</feature>
<proteinExistence type="inferred from homology"/>
<evidence type="ECO:0000256" key="4">
    <source>
        <dbReference type="PIRSR" id="PIRSR000130-3"/>
    </source>
</evidence>
<dbReference type="SUPFAM" id="SSF54631">
    <property type="entry name" value="CBS-domain pair"/>
    <property type="match status" value="1"/>
</dbReference>
<feature type="active site" description="Proton acceptor" evidence="3">
    <location>
        <position position="401"/>
    </location>
</feature>
<dbReference type="EMBL" id="MFGJ01000007">
    <property type="protein sequence ID" value="OGF31904.1"/>
    <property type="molecule type" value="Genomic_DNA"/>
</dbReference>
<feature type="domain" description="CBS" evidence="8">
    <location>
        <begin position="93"/>
        <end position="150"/>
    </location>
</feature>
<keyword evidence="1 7" id="KW-0560">Oxidoreductase</keyword>
<dbReference type="PANTHER" id="PTHR11911:SF122">
    <property type="entry name" value="GMP REDUCTASE"/>
    <property type="match status" value="1"/>
</dbReference>
<evidence type="ECO:0000313" key="10">
    <source>
        <dbReference type="Proteomes" id="UP000179001"/>
    </source>
</evidence>
<dbReference type="Pfam" id="PF00478">
    <property type="entry name" value="IMPDH"/>
    <property type="match status" value="1"/>
</dbReference>
<dbReference type="Pfam" id="PF00571">
    <property type="entry name" value="CBS"/>
    <property type="match status" value="2"/>
</dbReference>
<reference evidence="9 10" key="1">
    <citation type="journal article" date="2016" name="Nat. Commun.">
        <title>Thousands of microbial genomes shed light on interconnected biogeochemical processes in an aquifer system.</title>
        <authorList>
            <person name="Anantharaman K."/>
            <person name="Brown C.T."/>
            <person name="Hug L.A."/>
            <person name="Sharon I."/>
            <person name="Castelle C.J."/>
            <person name="Probst A.J."/>
            <person name="Thomas B.C."/>
            <person name="Singh A."/>
            <person name="Wilkins M.J."/>
            <person name="Karaoz U."/>
            <person name="Brodie E.L."/>
            <person name="Williams K.H."/>
            <person name="Hubbard S.S."/>
            <person name="Banfield J.F."/>
        </authorList>
    </citation>
    <scope>NUCLEOTIDE SEQUENCE [LARGE SCALE GENOMIC DNA]</scope>
</reference>
<evidence type="ECO:0000256" key="2">
    <source>
        <dbReference type="ARBA" id="ARBA00023122"/>
    </source>
</evidence>
<dbReference type="SMART" id="SM01240">
    <property type="entry name" value="IMPDH"/>
    <property type="match status" value="1"/>
</dbReference>